<sequence>MALENRPDILYNMLTSFSALSESLITESLPFWYTRKIGKGDFFNMQNVVCNDLGLVVKGMFRIYYNDPQTDEEKNIFFFSENQFIVSFRSFITRYPCAYYIQAMEDAEIVSISYQHLYQLYEKFPEWERFGRLLAELFFNYSQSRTEEFLFYSPEERYLKLVEEHPNIISRIPAYHISSYLGITNPSLSRIRKRISGAK</sequence>
<dbReference type="InterPro" id="IPR000595">
    <property type="entry name" value="cNMP-bd_dom"/>
</dbReference>
<gene>
    <name evidence="2" type="ORF">SAMN04488505_103437</name>
</gene>
<organism evidence="2 3">
    <name type="scientific">Chitinophaga rupis</name>
    <dbReference type="NCBI Taxonomy" id="573321"/>
    <lineage>
        <taxon>Bacteria</taxon>
        <taxon>Pseudomonadati</taxon>
        <taxon>Bacteroidota</taxon>
        <taxon>Chitinophagia</taxon>
        <taxon>Chitinophagales</taxon>
        <taxon>Chitinophagaceae</taxon>
        <taxon>Chitinophaga</taxon>
    </lineage>
</organism>
<dbReference type="Pfam" id="PF00027">
    <property type="entry name" value="cNMP_binding"/>
    <property type="match status" value="1"/>
</dbReference>
<dbReference type="SUPFAM" id="SSF51206">
    <property type="entry name" value="cAMP-binding domain-like"/>
    <property type="match status" value="1"/>
</dbReference>
<accession>A0A1H7VUE8</accession>
<dbReference type="CDD" id="cd00038">
    <property type="entry name" value="CAP_ED"/>
    <property type="match status" value="1"/>
</dbReference>
<keyword evidence="2" id="KW-0808">Transferase</keyword>
<name>A0A1H7VUE8_9BACT</name>
<dbReference type="GO" id="GO:0016301">
    <property type="term" value="F:kinase activity"/>
    <property type="evidence" value="ECO:0007669"/>
    <property type="project" value="UniProtKB-KW"/>
</dbReference>
<evidence type="ECO:0000313" key="3">
    <source>
        <dbReference type="Proteomes" id="UP000198984"/>
    </source>
</evidence>
<evidence type="ECO:0000313" key="2">
    <source>
        <dbReference type="EMBL" id="SEM12445.1"/>
    </source>
</evidence>
<dbReference type="STRING" id="573321.SAMN04488505_103437"/>
<reference evidence="2 3" key="1">
    <citation type="submission" date="2016-10" db="EMBL/GenBank/DDBJ databases">
        <authorList>
            <person name="de Groot N.N."/>
        </authorList>
    </citation>
    <scope>NUCLEOTIDE SEQUENCE [LARGE SCALE GENOMIC DNA]</scope>
    <source>
        <strain evidence="2 3">DSM 21039</strain>
    </source>
</reference>
<feature type="domain" description="Cyclic nucleotide-binding" evidence="1">
    <location>
        <begin position="35"/>
        <end position="123"/>
    </location>
</feature>
<dbReference type="AlphaFoldDB" id="A0A1H7VUE8"/>
<evidence type="ECO:0000259" key="1">
    <source>
        <dbReference type="Pfam" id="PF00027"/>
    </source>
</evidence>
<keyword evidence="3" id="KW-1185">Reference proteome</keyword>
<dbReference type="EMBL" id="FOBB01000003">
    <property type="protein sequence ID" value="SEM12445.1"/>
    <property type="molecule type" value="Genomic_DNA"/>
</dbReference>
<proteinExistence type="predicted"/>
<dbReference type="InterPro" id="IPR018490">
    <property type="entry name" value="cNMP-bd_dom_sf"/>
</dbReference>
<dbReference type="Proteomes" id="UP000198984">
    <property type="component" value="Unassembled WGS sequence"/>
</dbReference>
<dbReference type="RefSeq" id="WP_202909253.1">
    <property type="nucleotide sequence ID" value="NZ_FOBB01000003.1"/>
</dbReference>
<dbReference type="InterPro" id="IPR014710">
    <property type="entry name" value="RmlC-like_jellyroll"/>
</dbReference>
<protein>
    <submittedName>
        <fullName evidence="2">cAMP-binding domain of CRP or a regulatory subunit of cAMP-dependent protein kinases</fullName>
    </submittedName>
</protein>
<keyword evidence="2" id="KW-0418">Kinase</keyword>
<dbReference type="Gene3D" id="2.60.120.10">
    <property type="entry name" value="Jelly Rolls"/>
    <property type="match status" value="1"/>
</dbReference>